<dbReference type="AlphaFoldDB" id="A0A9X0QC08"/>
<proteinExistence type="inferred from homology"/>
<organism evidence="4 5">
    <name type="scientific">Tunturiibacter gelidiferens</name>
    <dbReference type="NCBI Taxonomy" id="3069689"/>
    <lineage>
        <taxon>Bacteria</taxon>
        <taxon>Pseudomonadati</taxon>
        <taxon>Acidobacteriota</taxon>
        <taxon>Terriglobia</taxon>
        <taxon>Terriglobales</taxon>
        <taxon>Acidobacteriaceae</taxon>
        <taxon>Tunturiibacter</taxon>
    </lineage>
</organism>
<dbReference type="Proteomes" id="UP000535182">
    <property type="component" value="Unassembled WGS sequence"/>
</dbReference>
<dbReference type="PROSITE" id="PS51257">
    <property type="entry name" value="PROKAR_LIPOPROTEIN"/>
    <property type="match status" value="1"/>
</dbReference>
<evidence type="ECO:0000313" key="5">
    <source>
        <dbReference type="Proteomes" id="UP000535182"/>
    </source>
</evidence>
<dbReference type="GO" id="GO:0006508">
    <property type="term" value="P:proteolysis"/>
    <property type="evidence" value="ECO:0007669"/>
    <property type="project" value="InterPro"/>
</dbReference>
<dbReference type="InterPro" id="IPR051463">
    <property type="entry name" value="Peptidase_U62_metallo"/>
</dbReference>
<keyword evidence="2" id="KW-1133">Transmembrane helix</keyword>
<evidence type="ECO:0000259" key="3">
    <source>
        <dbReference type="Pfam" id="PF19289"/>
    </source>
</evidence>
<comment type="caution">
    <text evidence="4">The sequence shown here is derived from an EMBL/GenBank/DDBJ whole genome shotgun (WGS) entry which is preliminary data.</text>
</comment>
<dbReference type="PANTHER" id="PTHR30624:SF0">
    <property type="entry name" value="METALLOPROTEASE SLR0863"/>
    <property type="match status" value="1"/>
</dbReference>
<dbReference type="EMBL" id="JACHEB010000002">
    <property type="protein sequence ID" value="MBB5327587.1"/>
    <property type="molecule type" value="Genomic_DNA"/>
</dbReference>
<accession>A0A9X0QC08</accession>
<evidence type="ECO:0000313" key="4">
    <source>
        <dbReference type="EMBL" id="MBB5327587.1"/>
    </source>
</evidence>
<dbReference type="GO" id="GO:0005829">
    <property type="term" value="C:cytosol"/>
    <property type="evidence" value="ECO:0007669"/>
    <property type="project" value="TreeGrafter"/>
</dbReference>
<keyword evidence="5" id="KW-1185">Reference proteome</keyword>
<dbReference type="Pfam" id="PF19289">
    <property type="entry name" value="PmbA_TldD_3rd"/>
    <property type="match status" value="1"/>
</dbReference>
<dbReference type="SUPFAM" id="SSF111283">
    <property type="entry name" value="Putative modulator of DNA gyrase, PmbA/TldD"/>
    <property type="match status" value="1"/>
</dbReference>
<sequence>MGLLRKTQVAGIVYGALWSIACLSTVAVTNTAIAESAPAANDPMIHAMQVELDREKALLLPGMQHPYFVEYRLDDLNSYEAVANYGALTREEDNHQRIVRVTVRIGDYAVDSSTSRGDGTVELAPTDNDPEALRYALWTATDAAYKNALRAYSAKQAALKQFQSVQAQPDFAQAKPVVQISSLVTLDLDRAEWKRRIVEASGLFASDPQVRSFAEHVQYSTANIRGIALNRYLVNTEGTVVRQGYTGYDGAISVGGQAGDGMRLSRDNGTVAANAKELEDAGAFRKRVIEDLKSFEELRNAPVVSADDYHGPVLFSGDAASDVIDRLLVPNIEADRPEMGTTARTTGAYSSSFKARVLPEMLSVTDDPLEAKFDGKALLGAYKIDDEGVPAQSVDIVVNGKLENFLIGREPIKDFDNSNGHGRAAPAQSAHSRAGVILVKSSHPLSRGELNQRLLGMAKEQGRDVYSVETLGGELLPRLLYLVHPDGSRQLVRGAIFDELDNRSLRSDIVAAGNDPYVSNSLGTVPQTTIAPSLLFDDIGVKRATVEQQKLPYYDPPPPPRK</sequence>
<gene>
    <name evidence="4" type="ORF">HDF14_001192</name>
</gene>
<evidence type="ECO:0000256" key="1">
    <source>
        <dbReference type="ARBA" id="ARBA00005836"/>
    </source>
</evidence>
<dbReference type="PANTHER" id="PTHR30624">
    <property type="entry name" value="UNCHARACTERIZED PROTEIN TLDD AND PMBA"/>
    <property type="match status" value="1"/>
</dbReference>
<dbReference type="GO" id="GO:0008237">
    <property type="term" value="F:metallopeptidase activity"/>
    <property type="evidence" value="ECO:0007669"/>
    <property type="project" value="InterPro"/>
</dbReference>
<name>A0A9X0QC08_9BACT</name>
<keyword evidence="2" id="KW-0812">Transmembrane</keyword>
<protein>
    <recommendedName>
        <fullName evidence="3">Metalloprotease TldD/E C-terminal domain-containing protein</fullName>
    </recommendedName>
</protein>
<keyword evidence="2" id="KW-0472">Membrane</keyword>
<evidence type="ECO:0000256" key="2">
    <source>
        <dbReference type="SAM" id="Phobius"/>
    </source>
</evidence>
<comment type="similarity">
    <text evidence="1">Belongs to the peptidase U62 family.</text>
</comment>
<feature type="domain" description="Metalloprotease TldD/E C-terminal" evidence="3">
    <location>
        <begin position="312"/>
        <end position="541"/>
    </location>
</feature>
<dbReference type="RefSeq" id="WP_183974375.1">
    <property type="nucleotide sequence ID" value="NZ_JACHEB010000002.1"/>
</dbReference>
<dbReference type="InterPro" id="IPR036059">
    <property type="entry name" value="TldD/PmbA_sf"/>
</dbReference>
<feature type="transmembrane region" description="Helical" evidence="2">
    <location>
        <begin position="12"/>
        <end position="33"/>
    </location>
</feature>
<dbReference type="InterPro" id="IPR045569">
    <property type="entry name" value="Metalloprtase-TldD/E_C"/>
</dbReference>
<reference evidence="4 5" key="1">
    <citation type="submission" date="2020-08" db="EMBL/GenBank/DDBJ databases">
        <title>Genomic Encyclopedia of Type Strains, Phase IV (KMG-V): Genome sequencing to study the core and pangenomes of soil and plant-associated prokaryotes.</title>
        <authorList>
            <person name="Whitman W."/>
        </authorList>
    </citation>
    <scope>NUCLEOTIDE SEQUENCE [LARGE SCALE GENOMIC DNA]</scope>
    <source>
        <strain evidence="4 5">X5P2</strain>
    </source>
</reference>